<dbReference type="PANTHER" id="PTHR33116">
    <property type="entry name" value="REVERSE TRANSCRIPTASE ZINC-BINDING DOMAIN-CONTAINING PROTEIN-RELATED-RELATED"/>
    <property type="match status" value="1"/>
</dbReference>
<sequence length="589" mass="68760">MEENMVKIWKKKYWEIVDFLSVCLMDFKIGTWNIRGLNTSDKQDEIVKLIQEEKLQIYVVLETHLKSKKIGKVCDRIFGRWKWFTNMSYCNKGCRIMVGLNDDVINIGVVYMARQSVLVKVETRDGSSAMSSDMKYFQRCVNIIEVEDINSFGLFYTWSKNLHKTKNEGQTRILKKMDRIMGNEEFSNRFCQSYAMFLPYIIFVHCPSILVIPNGVQRKKKPFKFVNFIIDKDEFKALVSQHYGGMKDGCRMFKAVKNLKGLKNHFKQLAWCNGEVFENVKKLREAVKDVQKKIDKYPNNHDLRSVEANILKLYYEAIKNEENKFYSRKQNSSGKIPREINSTLIALVPKIQTPLKVSNFKPIACCNVIYKCISKVLTKRLKGCLDKLVSKNQSAFIPNRHIQDNIMLSQELFKGYDRKSGPKRVAIKSSMKVLKESIEEFGKIAGLIPNYNKSTIIFGSLDDEEKKDLLEVLPFKVENLPIRYLGVPLTSKRIRAKECKSLLDKVESRVSSWKNKFLSYAGRLINMMAPKEELKWLRRMSASSSKRERPVLYEYVRDNVLWKRENGKLWKFYVKQAYEDLLEGTEDVG</sequence>
<reference evidence="1" key="1">
    <citation type="journal article" date="2019" name="Sci. Rep.">
        <title>Draft genome of Tanacetum cinerariifolium, the natural source of mosquito coil.</title>
        <authorList>
            <person name="Yamashiro T."/>
            <person name="Shiraishi A."/>
            <person name="Satake H."/>
            <person name="Nakayama K."/>
        </authorList>
    </citation>
    <scope>NUCLEOTIDE SEQUENCE</scope>
</reference>
<evidence type="ECO:0000313" key="1">
    <source>
        <dbReference type="EMBL" id="GEX41155.1"/>
    </source>
</evidence>
<dbReference type="AlphaFoldDB" id="A0A699H3Q9"/>
<dbReference type="InterPro" id="IPR036691">
    <property type="entry name" value="Endo/exonu/phosph_ase_sf"/>
</dbReference>
<dbReference type="Gene3D" id="3.60.10.10">
    <property type="entry name" value="Endonuclease/exonuclease/phosphatase"/>
    <property type="match status" value="1"/>
</dbReference>
<dbReference type="PANTHER" id="PTHR33116:SF66">
    <property type="entry name" value="REVERSE TRANSCRIPTASE ZINC-BINDING DOMAIN-CONTAINING PROTEIN"/>
    <property type="match status" value="1"/>
</dbReference>
<dbReference type="SUPFAM" id="SSF56219">
    <property type="entry name" value="DNase I-like"/>
    <property type="match status" value="1"/>
</dbReference>
<protein>
    <submittedName>
        <fullName evidence="1">RNA-directed DNA polymerase, eukaryota, reverse transcriptase zinc-binding domain protein</fullName>
    </submittedName>
</protein>
<name>A0A699H3Q9_TANCI</name>
<keyword evidence="1" id="KW-0695">RNA-directed DNA polymerase</keyword>
<dbReference type="EMBL" id="BKCJ010106790">
    <property type="protein sequence ID" value="GEX41155.1"/>
    <property type="molecule type" value="Genomic_DNA"/>
</dbReference>
<gene>
    <name evidence="1" type="ORF">Tci_313130</name>
</gene>
<comment type="caution">
    <text evidence="1">The sequence shown here is derived from an EMBL/GenBank/DDBJ whole genome shotgun (WGS) entry which is preliminary data.</text>
</comment>
<keyword evidence="1" id="KW-0808">Transferase</keyword>
<dbReference type="GO" id="GO:0003964">
    <property type="term" value="F:RNA-directed DNA polymerase activity"/>
    <property type="evidence" value="ECO:0007669"/>
    <property type="project" value="UniProtKB-KW"/>
</dbReference>
<keyword evidence="1" id="KW-0548">Nucleotidyltransferase</keyword>
<accession>A0A699H3Q9</accession>
<organism evidence="1">
    <name type="scientific">Tanacetum cinerariifolium</name>
    <name type="common">Dalmatian daisy</name>
    <name type="synonym">Chrysanthemum cinerariifolium</name>
    <dbReference type="NCBI Taxonomy" id="118510"/>
    <lineage>
        <taxon>Eukaryota</taxon>
        <taxon>Viridiplantae</taxon>
        <taxon>Streptophyta</taxon>
        <taxon>Embryophyta</taxon>
        <taxon>Tracheophyta</taxon>
        <taxon>Spermatophyta</taxon>
        <taxon>Magnoliopsida</taxon>
        <taxon>eudicotyledons</taxon>
        <taxon>Gunneridae</taxon>
        <taxon>Pentapetalae</taxon>
        <taxon>asterids</taxon>
        <taxon>campanulids</taxon>
        <taxon>Asterales</taxon>
        <taxon>Asteraceae</taxon>
        <taxon>Asteroideae</taxon>
        <taxon>Anthemideae</taxon>
        <taxon>Anthemidinae</taxon>
        <taxon>Tanacetum</taxon>
    </lineage>
</organism>
<proteinExistence type="predicted"/>